<dbReference type="GO" id="GO:0005783">
    <property type="term" value="C:endoplasmic reticulum"/>
    <property type="evidence" value="ECO:0007669"/>
    <property type="project" value="TreeGrafter"/>
</dbReference>
<dbReference type="PANTHER" id="PTHR10869:SF236">
    <property type="entry name" value="PROLYL 4-HYDROXYLASE ALPHA SUBUNIT DOMAIN-CONTAINING PROTEIN"/>
    <property type="match status" value="1"/>
</dbReference>
<keyword evidence="9" id="KW-1185">Reference proteome</keyword>
<evidence type="ECO:0000256" key="3">
    <source>
        <dbReference type="ARBA" id="ARBA00022964"/>
    </source>
</evidence>
<evidence type="ECO:0000256" key="5">
    <source>
        <dbReference type="ARBA" id="ARBA00023004"/>
    </source>
</evidence>
<protein>
    <recommendedName>
        <fullName evidence="7">Prolyl 4-hydroxylase alpha subunit domain-containing protein</fullName>
    </recommendedName>
</protein>
<proteinExistence type="predicted"/>
<reference evidence="9" key="2">
    <citation type="submission" date="2015-01" db="EMBL/GenBank/DDBJ databases">
        <title>Evolutionary Origins and Diversification of the Mycorrhizal Mutualists.</title>
        <authorList>
            <consortium name="DOE Joint Genome Institute"/>
            <consortium name="Mycorrhizal Genomics Consortium"/>
            <person name="Kohler A."/>
            <person name="Kuo A."/>
            <person name="Nagy L.G."/>
            <person name="Floudas D."/>
            <person name="Copeland A."/>
            <person name="Barry K.W."/>
            <person name="Cichocki N."/>
            <person name="Veneault-Fourrey C."/>
            <person name="LaButti K."/>
            <person name="Lindquist E.A."/>
            <person name="Lipzen A."/>
            <person name="Lundell T."/>
            <person name="Morin E."/>
            <person name="Murat C."/>
            <person name="Riley R."/>
            <person name="Ohm R."/>
            <person name="Sun H."/>
            <person name="Tunlid A."/>
            <person name="Henrissat B."/>
            <person name="Grigoriev I.V."/>
            <person name="Hibbett D.S."/>
            <person name="Martin F."/>
        </authorList>
    </citation>
    <scope>NUCLEOTIDE SEQUENCE [LARGE SCALE GENOMIC DNA]</scope>
    <source>
        <strain evidence="9">MAFF 305830</strain>
    </source>
</reference>
<dbReference type="PANTHER" id="PTHR10869">
    <property type="entry name" value="PROLYL 4-HYDROXYLASE ALPHA SUBUNIT"/>
    <property type="match status" value="1"/>
</dbReference>
<dbReference type="Gene3D" id="2.60.120.620">
    <property type="entry name" value="q2cbj1_9rhob like domain"/>
    <property type="match status" value="1"/>
</dbReference>
<sequence length="277" mass="30507">MSSKETASDPIDTAIWPTISIKKDLSVDFIEPEQIFVLNDFLTAQECQALIQFVDGLDMQLTAPPKRGEATRVNHRTSIISSSFAATLFDLLISHLPAITSFESHTQAQPPPRPVLCNSNIRLYKYTEGQYFGPHYDESVAGPFVPIPAPLTPPGINPESSLSPEKGKTGAKKVAQKKSKVPAVAPTPQAKTWSEWTILVYLSGVEDGIIGGETVFYADEGRGKSRTQRSIVPPLRRGSVLLHKHGKECLLHEGRMVQRGTKYVLRSDLMFGRVPMP</sequence>
<dbReference type="InterPro" id="IPR045054">
    <property type="entry name" value="P4HA-like"/>
</dbReference>
<feature type="domain" description="Prolyl 4-hydroxylase alpha subunit" evidence="7">
    <location>
        <begin position="33"/>
        <end position="270"/>
    </location>
</feature>
<accession>A0A0C2X0C5</accession>
<reference evidence="8 9" key="1">
    <citation type="submission" date="2014-04" db="EMBL/GenBank/DDBJ databases">
        <authorList>
            <consortium name="DOE Joint Genome Institute"/>
            <person name="Kuo A."/>
            <person name="Zuccaro A."/>
            <person name="Kohler A."/>
            <person name="Nagy L.G."/>
            <person name="Floudas D."/>
            <person name="Copeland A."/>
            <person name="Barry K.W."/>
            <person name="Cichocki N."/>
            <person name="Veneault-Fourrey C."/>
            <person name="LaButti K."/>
            <person name="Lindquist E.A."/>
            <person name="Lipzen A."/>
            <person name="Lundell T."/>
            <person name="Morin E."/>
            <person name="Murat C."/>
            <person name="Sun H."/>
            <person name="Tunlid A."/>
            <person name="Henrissat B."/>
            <person name="Grigoriev I.V."/>
            <person name="Hibbett D.S."/>
            <person name="Martin F."/>
            <person name="Nordberg H.P."/>
            <person name="Cantor M.N."/>
            <person name="Hua S.X."/>
        </authorList>
    </citation>
    <scope>NUCLEOTIDE SEQUENCE [LARGE SCALE GENOMIC DNA]</scope>
    <source>
        <strain evidence="8 9">MAFF 305830</strain>
    </source>
</reference>
<dbReference type="HOGENOM" id="CLU_041456_0_1_1"/>
<evidence type="ECO:0000313" key="9">
    <source>
        <dbReference type="Proteomes" id="UP000054097"/>
    </source>
</evidence>
<evidence type="ECO:0000256" key="2">
    <source>
        <dbReference type="ARBA" id="ARBA00022723"/>
    </source>
</evidence>
<comment type="cofactor">
    <cofactor evidence="1">
        <name>L-ascorbate</name>
        <dbReference type="ChEBI" id="CHEBI:38290"/>
    </cofactor>
</comment>
<dbReference type="GO" id="GO:0005506">
    <property type="term" value="F:iron ion binding"/>
    <property type="evidence" value="ECO:0007669"/>
    <property type="project" value="InterPro"/>
</dbReference>
<feature type="compositionally biased region" description="Basic residues" evidence="6">
    <location>
        <begin position="169"/>
        <end position="180"/>
    </location>
</feature>
<dbReference type="OrthoDB" id="69177at2759"/>
<evidence type="ECO:0000256" key="1">
    <source>
        <dbReference type="ARBA" id="ARBA00001961"/>
    </source>
</evidence>
<evidence type="ECO:0000256" key="6">
    <source>
        <dbReference type="SAM" id="MobiDB-lite"/>
    </source>
</evidence>
<evidence type="ECO:0000313" key="8">
    <source>
        <dbReference type="EMBL" id="KIM31748.1"/>
    </source>
</evidence>
<dbReference type="AlphaFoldDB" id="A0A0C2X0C5"/>
<gene>
    <name evidence="8" type="ORF">M408DRAFT_237773</name>
</gene>
<keyword evidence="3" id="KW-0223">Dioxygenase</keyword>
<dbReference type="EMBL" id="KN824281">
    <property type="protein sequence ID" value="KIM31748.1"/>
    <property type="molecule type" value="Genomic_DNA"/>
</dbReference>
<keyword evidence="2" id="KW-0479">Metal-binding</keyword>
<feature type="region of interest" description="Disordered" evidence="6">
    <location>
        <begin position="153"/>
        <end position="183"/>
    </location>
</feature>
<keyword evidence="5" id="KW-0408">Iron</keyword>
<keyword evidence="4" id="KW-0560">Oxidoreductase</keyword>
<evidence type="ECO:0000256" key="4">
    <source>
        <dbReference type="ARBA" id="ARBA00023002"/>
    </source>
</evidence>
<dbReference type="Proteomes" id="UP000054097">
    <property type="component" value="Unassembled WGS sequence"/>
</dbReference>
<name>A0A0C2X0C5_SERVB</name>
<dbReference type="InterPro" id="IPR006620">
    <property type="entry name" value="Pro_4_hyd_alph"/>
</dbReference>
<dbReference type="GO" id="GO:0004656">
    <property type="term" value="F:procollagen-proline 4-dioxygenase activity"/>
    <property type="evidence" value="ECO:0007669"/>
    <property type="project" value="TreeGrafter"/>
</dbReference>
<evidence type="ECO:0000259" key="7">
    <source>
        <dbReference type="SMART" id="SM00702"/>
    </source>
</evidence>
<dbReference type="GO" id="GO:0031418">
    <property type="term" value="F:L-ascorbic acid binding"/>
    <property type="evidence" value="ECO:0007669"/>
    <property type="project" value="InterPro"/>
</dbReference>
<dbReference type="SMART" id="SM00702">
    <property type="entry name" value="P4Hc"/>
    <property type="match status" value="1"/>
</dbReference>
<organism evidence="8 9">
    <name type="scientific">Serendipita vermifera MAFF 305830</name>
    <dbReference type="NCBI Taxonomy" id="933852"/>
    <lineage>
        <taxon>Eukaryota</taxon>
        <taxon>Fungi</taxon>
        <taxon>Dikarya</taxon>
        <taxon>Basidiomycota</taxon>
        <taxon>Agaricomycotina</taxon>
        <taxon>Agaricomycetes</taxon>
        <taxon>Sebacinales</taxon>
        <taxon>Serendipitaceae</taxon>
        <taxon>Serendipita</taxon>
    </lineage>
</organism>